<comment type="caution">
    <text evidence="4">The sequence shown here is derived from an EMBL/GenBank/DDBJ whole genome shotgun (WGS) entry which is preliminary data.</text>
</comment>
<keyword evidence="1" id="KW-0808">Transferase</keyword>
<dbReference type="Gene3D" id="3.40.630.30">
    <property type="match status" value="1"/>
</dbReference>
<dbReference type="Proteomes" id="UP001501074">
    <property type="component" value="Unassembled WGS sequence"/>
</dbReference>
<evidence type="ECO:0000256" key="2">
    <source>
        <dbReference type="ARBA" id="ARBA00023315"/>
    </source>
</evidence>
<protein>
    <recommendedName>
        <fullName evidence="3">N-acetyltransferase domain-containing protein</fullName>
    </recommendedName>
</protein>
<evidence type="ECO:0000256" key="1">
    <source>
        <dbReference type="ARBA" id="ARBA00022679"/>
    </source>
</evidence>
<evidence type="ECO:0000259" key="3">
    <source>
        <dbReference type="PROSITE" id="PS51186"/>
    </source>
</evidence>
<evidence type="ECO:0000313" key="5">
    <source>
        <dbReference type="Proteomes" id="UP001501074"/>
    </source>
</evidence>
<accession>A0ABP7AGL3</accession>
<dbReference type="InterPro" id="IPR050832">
    <property type="entry name" value="Bact_Acetyltransf"/>
</dbReference>
<dbReference type="Pfam" id="PF00583">
    <property type="entry name" value="Acetyltransf_1"/>
    <property type="match status" value="1"/>
</dbReference>
<dbReference type="RefSeq" id="WP_231484043.1">
    <property type="nucleotide sequence ID" value="NZ_BAAAZO010000011.1"/>
</dbReference>
<name>A0ABP7AGL3_9ACTN</name>
<dbReference type="InterPro" id="IPR000182">
    <property type="entry name" value="GNAT_dom"/>
</dbReference>
<dbReference type="SUPFAM" id="SSF55729">
    <property type="entry name" value="Acyl-CoA N-acyltransferases (Nat)"/>
    <property type="match status" value="1"/>
</dbReference>
<dbReference type="EMBL" id="BAAAZO010000011">
    <property type="protein sequence ID" value="GAA3631705.1"/>
    <property type="molecule type" value="Genomic_DNA"/>
</dbReference>
<feature type="domain" description="N-acetyltransferase" evidence="3">
    <location>
        <begin position="3"/>
        <end position="155"/>
    </location>
</feature>
<organism evidence="4 5">
    <name type="scientific">Kineosporia mesophila</name>
    <dbReference type="NCBI Taxonomy" id="566012"/>
    <lineage>
        <taxon>Bacteria</taxon>
        <taxon>Bacillati</taxon>
        <taxon>Actinomycetota</taxon>
        <taxon>Actinomycetes</taxon>
        <taxon>Kineosporiales</taxon>
        <taxon>Kineosporiaceae</taxon>
        <taxon>Kineosporia</taxon>
    </lineage>
</organism>
<dbReference type="PROSITE" id="PS51186">
    <property type="entry name" value="GNAT"/>
    <property type="match status" value="1"/>
</dbReference>
<evidence type="ECO:0000313" key="4">
    <source>
        <dbReference type="EMBL" id="GAA3631705.1"/>
    </source>
</evidence>
<keyword evidence="5" id="KW-1185">Reference proteome</keyword>
<reference evidence="5" key="1">
    <citation type="journal article" date="2019" name="Int. J. Syst. Evol. Microbiol.">
        <title>The Global Catalogue of Microorganisms (GCM) 10K type strain sequencing project: providing services to taxonomists for standard genome sequencing and annotation.</title>
        <authorList>
            <consortium name="The Broad Institute Genomics Platform"/>
            <consortium name="The Broad Institute Genome Sequencing Center for Infectious Disease"/>
            <person name="Wu L."/>
            <person name="Ma J."/>
        </authorList>
    </citation>
    <scope>NUCLEOTIDE SEQUENCE [LARGE SCALE GENOMIC DNA]</scope>
    <source>
        <strain evidence="5">JCM 16902</strain>
    </source>
</reference>
<sequence length="161" mass="17754">MHLTVEAARPEHAAEVSRLLRDYLTLTEQEKTDRGLAPGGPLPQRYQNEVEHPETLLPDCLLACADDRVLGLVVLKEQGDQVEIKRLWVDPAARGTGAGRALVRAAVDRAGARPVTLTVWDWRAAPIGLYRSLGFTDTQSWDERPHLLCLTLPADAGQSSR</sequence>
<dbReference type="InterPro" id="IPR016181">
    <property type="entry name" value="Acyl_CoA_acyltransferase"/>
</dbReference>
<proteinExistence type="predicted"/>
<dbReference type="CDD" id="cd04301">
    <property type="entry name" value="NAT_SF"/>
    <property type="match status" value="1"/>
</dbReference>
<keyword evidence="2" id="KW-0012">Acyltransferase</keyword>
<gene>
    <name evidence="4" type="ORF">GCM10022223_57240</name>
</gene>
<dbReference type="PANTHER" id="PTHR43877">
    <property type="entry name" value="AMINOALKYLPHOSPHONATE N-ACETYLTRANSFERASE-RELATED-RELATED"/>
    <property type="match status" value="1"/>
</dbReference>